<dbReference type="InParanoid" id="A0A2K1KPS2"/>
<organism evidence="7">
    <name type="scientific">Physcomitrium patens</name>
    <name type="common">Spreading-leaved earth moss</name>
    <name type="synonym">Physcomitrella patens</name>
    <dbReference type="NCBI Taxonomy" id="3218"/>
    <lineage>
        <taxon>Eukaryota</taxon>
        <taxon>Viridiplantae</taxon>
        <taxon>Streptophyta</taxon>
        <taxon>Embryophyta</taxon>
        <taxon>Bryophyta</taxon>
        <taxon>Bryophytina</taxon>
        <taxon>Bryopsida</taxon>
        <taxon>Funariidae</taxon>
        <taxon>Funariales</taxon>
        <taxon>Funariaceae</taxon>
        <taxon>Physcomitrium</taxon>
    </lineage>
</organism>
<keyword evidence="6" id="KW-0326">Glycosidase</keyword>
<dbReference type="Proteomes" id="UP000006727">
    <property type="component" value="Chromosome 4"/>
</dbReference>
<dbReference type="EMBL" id="ABEU02000004">
    <property type="protein sequence ID" value="PNR55746.1"/>
    <property type="molecule type" value="Genomic_DNA"/>
</dbReference>
<evidence type="ECO:0000313" key="8">
    <source>
        <dbReference type="EnsemblPlants" id="Pp3c4_23400V3.1"/>
    </source>
</evidence>
<sequence>MALQFLRNDALTTALAQSVPSIAATKAAGWWCCAEPRCVRPFSLSCCVPYDTDIHIPCQALSTTKPQPPVPEGSAITHPKVVSSTIKVVYLEGAKKCLTKDKDFDCTIVVFRRSLYIKIYRNNTNLIIPLMGIHFIKNTYYYIRCIVVIISRRPFVIETYLPHINALVVAWFLRTEADLSILY</sequence>
<dbReference type="PANTHER" id="PTHR30620">
    <property type="entry name" value="PERIPLASMIC BETA-GLUCOSIDASE-RELATED"/>
    <property type="match status" value="1"/>
</dbReference>
<keyword evidence="9" id="KW-1185">Reference proteome</keyword>
<comment type="similarity">
    <text evidence="2">Belongs to the glycosyl hydrolase 3 family.</text>
</comment>
<reference evidence="8" key="3">
    <citation type="submission" date="2020-12" db="UniProtKB">
        <authorList>
            <consortium name="EnsemblPlants"/>
        </authorList>
    </citation>
    <scope>IDENTIFICATION</scope>
</reference>
<dbReference type="GO" id="GO:0005975">
    <property type="term" value="P:carbohydrate metabolic process"/>
    <property type="evidence" value="ECO:0007669"/>
    <property type="project" value="InterPro"/>
</dbReference>
<proteinExistence type="inferred from homology"/>
<dbReference type="InterPro" id="IPR051915">
    <property type="entry name" value="Cellulose_Degrad_GH3"/>
</dbReference>
<evidence type="ECO:0000256" key="4">
    <source>
        <dbReference type="ARBA" id="ARBA00022729"/>
    </source>
</evidence>
<keyword evidence="4" id="KW-0732">Signal</keyword>
<evidence type="ECO:0000256" key="1">
    <source>
        <dbReference type="ARBA" id="ARBA00000448"/>
    </source>
</evidence>
<evidence type="ECO:0000256" key="5">
    <source>
        <dbReference type="ARBA" id="ARBA00022801"/>
    </source>
</evidence>
<evidence type="ECO:0000313" key="9">
    <source>
        <dbReference type="Proteomes" id="UP000006727"/>
    </source>
</evidence>
<dbReference type="Gramene" id="Pp3c4_23400V3.1">
    <property type="protein sequence ID" value="Pp3c4_23400V3.1"/>
    <property type="gene ID" value="Pp3c4_23400"/>
</dbReference>
<dbReference type="GO" id="GO:0008422">
    <property type="term" value="F:beta-glucosidase activity"/>
    <property type="evidence" value="ECO:0007669"/>
    <property type="project" value="UniProtKB-EC"/>
</dbReference>
<dbReference type="Gene3D" id="3.40.50.1700">
    <property type="entry name" value="Glycoside hydrolase family 3 C-terminal domain"/>
    <property type="match status" value="1"/>
</dbReference>
<dbReference type="STRING" id="3218.A0A2K1KPS2"/>
<dbReference type="SUPFAM" id="SSF52279">
    <property type="entry name" value="Beta-D-glucan exohydrolase, C-terminal domain"/>
    <property type="match status" value="1"/>
</dbReference>
<reference evidence="7 9" key="2">
    <citation type="journal article" date="2018" name="Plant J.">
        <title>The Physcomitrella patens chromosome-scale assembly reveals moss genome structure and evolution.</title>
        <authorList>
            <person name="Lang D."/>
            <person name="Ullrich K.K."/>
            <person name="Murat F."/>
            <person name="Fuchs J."/>
            <person name="Jenkins J."/>
            <person name="Haas F.B."/>
            <person name="Piednoel M."/>
            <person name="Gundlach H."/>
            <person name="Van Bel M."/>
            <person name="Meyberg R."/>
            <person name="Vives C."/>
            <person name="Morata J."/>
            <person name="Symeonidi A."/>
            <person name="Hiss M."/>
            <person name="Muchero W."/>
            <person name="Kamisugi Y."/>
            <person name="Saleh O."/>
            <person name="Blanc G."/>
            <person name="Decker E.L."/>
            <person name="van Gessel N."/>
            <person name="Grimwood J."/>
            <person name="Hayes R.D."/>
            <person name="Graham S.W."/>
            <person name="Gunter L.E."/>
            <person name="McDaniel S.F."/>
            <person name="Hoernstein S.N.W."/>
            <person name="Larsson A."/>
            <person name="Li F.W."/>
            <person name="Perroud P.F."/>
            <person name="Phillips J."/>
            <person name="Ranjan P."/>
            <person name="Rokshar D.S."/>
            <person name="Rothfels C.J."/>
            <person name="Schneider L."/>
            <person name="Shu S."/>
            <person name="Stevenson D.W."/>
            <person name="Thummler F."/>
            <person name="Tillich M."/>
            <person name="Villarreal Aguilar J.C."/>
            <person name="Widiez T."/>
            <person name="Wong G.K."/>
            <person name="Wymore A."/>
            <person name="Zhang Y."/>
            <person name="Zimmer A.D."/>
            <person name="Quatrano R.S."/>
            <person name="Mayer K.F.X."/>
            <person name="Goodstein D."/>
            <person name="Casacuberta J.M."/>
            <person name="Vandepoele K."/>
            <person name="Reski R."/>
            <person name="Cuming A.C."/>
            <person name="Tuskan G.A."/>
            <person name="Maumus F."/>
            <person name="Salse J."/>
            <person name="Schmutz J."/>
            <person name="Rensing S.A."/>
        </authorList>
    </citation>
    <scope>NUCLEOTIDE SEQUENCE [LARGE SCALE GENOMIC DNA]</scope>
    <source>
        <strain evidence="8 9">cv. Gransden 2004</strain>
    </source>
</reference>
<gene>
    <name evidence="7" type="ORF">PHYPA_006643</name>
</gene>
<dbReference type="EnsemblPlants" id="Pp3c4_23400V3.1">
    <property type="protein sequence ID" value="Pp3c4_23400V3.1"/>
    <property type="gene ID" value="Pp3c4_23400"/>
</dbReference>
<dbReference type="InterPro" id="IPR036881">
    <property type="entry name" value="Glyco_hydro_3_C_sf"/>
</dbReference>
<keyword evidence="5" id="KW-0378">Hydrolase</keyword>
<name>A0A2K1KPS2_PHYPA</name>
<dbReference type="PANTHER" id="PTHR30620:SF16">
    <property type="entry name" value="LYSOSOMAL BETA GLUCOSIDASE"/>
    <property type="match status" value="1"/>
</dbReference>
<comment type="catalytic activity">
    <reaction evidence="1">
        <text>Hydrolysis of terminal, non-reducing beta-D-glucosyl residues with release of beta-D-glucose.</text>
        <dbReference type="EC" id="3.2.1.21"/>
    </reaction>
</comment>
<evidence type="ECO:0000256" key="3">
    <source>
        <dbReference type="ARBA" id="ARBA00012744"/>
    </source>
</evidence>
<evidence type="ECO:0000256" key="6">
    <source>
        <dbReference type="ARBA" id="ARBA00023295"/>
    </source>
</evidence>
<evidence type="ECO:0000313" key="7">
    <source>
        <dbReference type="EMBL" id="PNR55746.1"/>
    </source>
</evidence>
<dbReference type="EC" id="3.2.1.21" evidence="3"/>
<protein>
    <recommendedName>
        <fullName evidence="3">beta-glucosidase</fullName>
        <ecNumber evidence="3">3.2.1.21</ecNumber>
    </recommendedName>
</protein>
<evidence type="ECO:0000256" key="2">
    <source>
        <dbReference type="ARBA" id="ARBA00005336"/>
    </source>
</evidence>
<dbReference type="AlphaFoldDB" id="A0A2K1KPS2"/>
<reference evidence="7 9" key="1">
    <citation type="journal article" date="2008" name="Science">
        <title>The Physcomitrella genome reveals evolutionary insights into the conquest of land by plants.</title>
        <authorList>
            <person name="Rensing S."/>
            <person name="Lang D."/>
            <person name="Zimmer A."/>
            <person name="Terry A."/>
            <person name="Salamov A."/>
            <person name="Shapiro H."/>
            <person name="Nishiyama T."/>
            <person name="Perroud P.-F."/>
            <person name="Lindquist E."/>
            <person name="Kamisugi Y."/>
            <person name="Tanahashi T."/>
            <person name="Sakakibara K."/>
            <person name="Fujita T."/>
            <person name="Oishi K."/>
            <person name="Shin-I T."/>
            <person name="Kuroki Y."/>
            <person name="Toyoda A."/>
            <person name="Suzuki Y."/>
            <person name="Hashimoto A."/>
            <person name="Yamaguchi K."/>
            <person name="Sugano A."/>
            <person name="Kohara Y."/>
            <person name="Fujiyama A."/>
            <person name="Anterola A."/>
            <person name="Aoki S."/>
            <person name="Ashton N."/>
            <person name="Barbazuk W.B."/>
            <person name="Barker E."/>
            <person name="Bennetzen J."/>
            <person name="Bezanilla M."/>
            <person name="Blankenship R."/>
            <person name="Cho S.H."/>
            <person name="Dutcher S."/>
            <person name="Estelle M."/>
            <person name="Fawcett J.A."/>
            <person name="Gundlach H."/>
            <person name="Hanada K."/>
            <person name="Heyl A."/>
            <person name="Hicks K.A."/>
            <person name="Hugh J."/>
            <person name="Lohr M."/>
            <person name="Mayer K."/>
            <person name="Melkozernov A."/>
            <person name="Murata T."/>
            <person name="Nelson D."/>
            <person name="Pils B."/>
            <person name="Prigge M."/>
            <person name="Reiss B."/>
            <person name="Renner T."/>
            <person name="Rombauts S."/>
            <person name="Rushton P."/>
            <person name="Sanderfoot A."/>
            <person name="Schween G."/>
            <person name="Shiu S.-H."/>
            <person name="Stueber K."/>
            <person name="Theodoulou F.L."/>
            <person name="Tu H."/>
            <person name="Van de Peer Y."/>
            <person name="Verrier P.J."/>
            <person name="Waters E."/>
            <person name="Wood A."/>
            <person name="Yang L."/>
            <person name="Cove D."/>
            <person name="Cuming A."/>
            <person name="Hasebe M."/>
            <person name="Lucas S."/>
            <person name="Mishler D.B."/>
            <person name="Reski R."/>
            <person name="Grigoriev I."/>
            <person name="Quatrano R.S."/>
            <person name="Boore J.L."/>
        </authorList>
    </citation>
    <scope>NUCLEOTIDE SEQUENCE [LARGE SCALE GENOMIC DNA]</scope>
    <source>
        <strain evidence="8 9">cv. Gransden 2004</strain>
    </source>
</reference>
<accession>A0A2K1KPS2</accession>